<comment type="caution">
    <text evidence="1">The sequence shown here is derived from an EMBL/GenBank/DDBJ whole genome shotgun (WGS) entry which is preliminary data.</text>
</comment>
<reference evidence="2" key="1">
    <citation type="journal article" date="2019" name="Int. J. Syst. Evol. Microbiol.">
        <title>The Global Catalogue of Microorganisms (GCM) 10K type strain sequencing project: providing services to taxonomists for standard genome sequencing and annotation.</title>
        <authorList>
            <consortium name="The Broad Institute Genomics Platform"/>
            <consortium name="The Broad Institute Genome Sequencing Center for Infectious Disease"/>
            <person name="Wu L."/>
            <person name="Ma J."/>
        </authorList>
    </citation>
    <scope>NUCLEOTIDE SEQUENCE [LARGE SCALE GENOMIC DNA]</scope>
    <source>
        <strain evidence="2">IBRC-M 10490</strain>
    </source>
</reference>
<dbReference type="EMBL" id="JBHSDL010000005">
    <property type="protein sequence ID" value="MFC4373312.1"/>
    <property type="molecule type" value="Genomic_DNA"/>
</dbReference>
<evidence type="ECO:0000313" key="1">
    <source>
        <dbReference type="EMBL" id="MFC4373312.1"/>
    </source>
</evidence>
<evidence type="ECO:0000313" key="2">
    <source>
        <dbReference type="Proteomes" id="UP001595844"/>
    </source>
</evidence>
<dbReference type="RefSeq" id="WP_378555955.1">
    <property type="nucleotide sequence ID" value="NZ_JBHSDL010000005.1"/>
</dbReference>
<accession>A0ABV8VCJ6</accession>
<keyword evidence="2" id="KW-1185">Reference proteome</keyword>
<dbReference type="Proteomes" id="UP001595844">
    <property type="component" value="Unassembled WGS sequence"/>
</dbReference>
<name>A0ABV8VCJ6_9NOCA</name>
<organism evidence="1 2">
    <name type="scientific">Nocardia halotolerans</name>
    <dbReference type="NCBI Taxonomy" id="1755878"/>
    <lineage>
        <taxon>Bacteria</taxon>
        <taxon>Bacillati</taxon>
        <taxon>Actinomycetota</taxon>
        <taxon>Actinomycetes</taxon>
        <taxon>Mycobacteriales</taxon>
        <taxon>Nocardiaceae</taxon>
        <taxon>Nocardia</taxon>
    </lineage>
</organism>
<proteinExistence type="predicted"/>
<gene>
    <name evidence="1" type="ORF">ACFO5K_04285</name>
</gene>
<sequence>MNTLTALTNTVIRGLKAARKTITRRLAPQIVAHRNGPGITNAITAGDLVTITTHLENLGVDTEFAAKYASALGRKVAPAYRARTGREPLLIWKVNTSGYPIQVRAYSPTCPALTEGVATYKRTTHLVAA</sequence>
<protein>
    <submittedName>
        <fullName evidence="1">Uncharacterized protein</fullName>
    </submittedName>
</protein>